<name>A0ABT1GFL9_9BURK</name>
<evidence type="ECO:0000313" key="1">
    <source>
        <dbReference type="EMBL" id="MCP2007543.1"/>
    </source>
</evidence>
<dbReference type="EMBL" id="JALJZU010000002">
    <property type="protein sequence ID" value="MCP2007543.1"/>
    <property type="molecule type" value="Genomic_DNA"/>
</dbReference>
<sequence>MMHGMIKVKNNNYQKKTFAIIAATYMYHQHHFSPVMSVTPLSPAALDLFFVTSRAG</sequence>
<proteinExistence type="predicted"/>
<reference evidence="1" key="1">
    <citation type="submission" date="2022-03" db="EMBL/GenBank/DDBJ databases">
        <title>Genome Encyclopedia of Bacteria and Archaea VI: Functional Genomics of Type Strains.</title>
        <authorList>
            <person name="Whitman W."/>
        </authorList>
    </citation>
    <scope>NUCLEOTIDE SEQUENCE</scope>
    <source>
        <strain evidence="1">HSC-15S17</strain>
    </source>
</reference>
<dbReference type="Proteomes" id="UP001162889">
    <property type="component" value="Unassembled WGS sequence"/>
</dbReference>
<gene>
    <name evidence="1" type="ORF">L1274_001236</name>
</gene>
<accession>A0ABT1GFL9</accession>
<protein>
    <submittedName>
        <fullName evidence="1">Uncharacterized protein</fullName>
    </submittedName>
</protein>
<comment type="caution">
    <text evidence="1">The sequence shown here is derived from an EMBL/GenBank/DDBJ whole genome shotgun (WGS) entry which is preliminary data.</text>
</comment>
<keyword evidence="2" id="KW-1185">Reference proteome</keyword>
<evidence type="ECO:0000313" key="2">
    <source>
        <dbReference type="Proteomes" id="UP001162889"/>
    </source>
</evidence>
<organism evidence="1 2">
    <name type="scientific">Duganella violaceipulchra</name>
    <dbReference type="NCBI Taxonomy" id="2849652"/>
    <lineage>
        <taxon>Bacteria</taxon>
        <taxon>Pseudomonadati</taxon>
        <taxon>Pseudomonadota</taxon>
        <taxon>Betaproteobacteria</taxon>
        <taxon>Burkholderiales</taxon>
        <taxon>Oxalobacteraceae</taxon>
        <taxon>Telluria group</taxon>
        <taxon>Duganella</taxon>
    </lineage>
</organism>